<dbReference type="InterPro" id="IPR036291">
    <property type="entry name" value="NAD(P)-bd_dom_sf"/>
</dbReference>
<dbReference type="SUPFAM" id="SSF51735">
    <property type="entry name" value="NAD(P)-binding Rossmann-fold domains"/>
    <property type="match status" value="1"/>
</dbReference>
<proteinExistence type="inferred from homology"/>
<dbReference type="InterPro" id="IPR051911">
    <property type="entry name" value="SDR_oxidoreductase"/>
</dbReference>
<dbReference type="PANTHER" id="PTHR43976">
    <property type="entry name" value="SHORT CHAIN DEHYDROGENASE"/>
    <property type="match status" value="1"/>
</dbReference>
<protein>
    <submittedName>
        <fullName evidence="2">SDR family oxidoreductase</fullName>
        <ecNumber evidence="2">1.1.-.-</ecNumber>
    </submittedName>
</protein>
<comment type="similarity">
    <text evidence="1">Belongs to the short-chain dehydrogenases/reductases (SDR) family.</text>
</comment>
<keyword evidence="3" id="KW-1185">Reference proteome</keyword>
<accession>A0ABW1EMX2</accession>
<keyword evidence="2" id="KW-0560">Oxidoreductase</keyword>
<dbReference type="RefSeq" id="WP_263342348.1">
    <property type="nucleotide sequence ID" value="NZ_JAGSYH010000011.1"/>
</dbReference>
<dbReference type="Pfam" id="PF00106">
    <property type="entry name" value="adh_short"/>
    <property type="match status" value="1"/>
</dbReference>
<dbReference type="PANTHER" id="PTHR43976:SF9">
    <property type="entry name" value="OXIDOREDUCTASE"/>
    <property type="match status" value="1"/>
</dbReference>
<dbReference type="InterPro" id="IPR002347">
    <property type="entry name" value="SDR_fam"/>
</dbReference>
<dbReference type="CDD" id="cd05374">
    <property type="entry name" value="17beta-HSD-like_SDR_c"/>
    <property type="match status" value="1"/>
</dbReference>
<comment type="caution">
    <text evidence="2">The sequence shown here is derived from an EMBL/GenBank/DDBJ whole genome shotgun (WGS) entry which is preliminary data.</text>
</comment>
<evidence type="ECO:0000313" key="2">
    <source>
        <dbReference type="EMBL" id="MFC5865359.1"/>
    </source>
</evidence>
<organism evidence="2 3">
    <name type="scientific">Acidicapsa dinghuensis</name>
    <dbReference type="NCBI Taxonomy" id="2218256"/>
    <lineage>
        <taxon>Bacteria</taxon>
        <taxon>Pseudomonadati</taxon>
        <taxon>Acidobacteriota</taxon>
        <taxon>Terriglobia</taxon>
        <taxon>Terriglobales</taxon>
        <taxon>Acidobacteriaceae</taxon>
        <taxon>Acidicapsa</taxon>
    </lineage>
</organism>
<name>A0ABW1EMX2_9BACT</name>
<sequence>MSKTILITGTSNGFGKDAAKTLTEAGYQVFATMRDMNGRNRSAADELRSKNIEVLELDVTQDASVNVAFEELYSKTDGKLDVLINNAGLFAHGISETYTPEQVREMFDVNVFGIQRVTRAALPSMRKRKSGLIVNIGSILGRVTIPFIGLYGASKFAVEALTESYRYELSQLGVDVVLIQPSAYPTGLYAATQQAADADRAAEYGEIATLPGVFADFLKGTFSSADAPDSHDIAKALVELIGTPAGRRPDRVLVGAGYGADAVNAVVKPIQAEMIRGIGFDKLQTLNVQ</sequence>
<evidence type="ECO:0000313" key="3">
    <source>
        <dbReference type="Proteomes" id="UP001596091"/>
    </source>
</evidence>
<dbReference type="PROSITE" id="PS00061">
    <property type="entry name" value="ADH_SHORT"/>
    <property type="match status" value="1"/>
</dbReference>
<dbReference type="InterPro" id="IPR020904">
    <property type="entry name" value="Sc_DH/Rdtase_CS"/>
</dbReference>
<dbReference type="EMBL" id="JBHSPH010000019">
    <property type="protein sequence ID" value="MFC5865359.1"/>
    <property type="molecule type" value="Genomic_DNA"/>
</dbReference>
<dbReference type="PRINTS" id="PR00080">
    <property type="entry name" value="SDRFAMILY"/>
</dbReference>
<dbReference type="PRINTS" id="PR00081">
    <property type="entry name" value="GDHRDH"/>
</dbReference>
<dbReference type="GO" id="GO:0016491">
    <property type="term" value="F:oxidoreductase activity"/>
    <property type="evidence" value="ECO:0007669"/>
    <property type="project" value="UniProtKB-KW"/>
</dbReference>
<evidence type="ECO:0000256" key="1">
    <source>
        <dbReference type="RuleBase" id="RU000363"/>
    </source>
</evidence>
<reference evidence="3" key="1">
    <citation type="journal article" date="2019" name="Int. J. Syst. Evol. Microbiol.">
        <title>The Global Catalogue of Microorganisms (GCM) 10K type strain sequencing project: providing services to taxonomists for standard genome sequencing and annotation.</title>
        <authorList>
            <consortium name="The Broad Institute Genomics Platform"/>
            <consortium name="The Broad Institute Genome Sequencing Center for Infectious Disease"/>
            <person name="Wu L."/>
            <person name="Ma J."/>
        </authorList>
    </citation>
    <scope>NUCLEOTIDE SEQUENCE [LARGE SCALE GENOMIC DNA]</scope>
    <source>
        <strain evidence="3">JCM 4087</strain>
    </source>
</reference>
<dbReference type="Proteomes" id="UP001596091">
    <property type="component" value="Unassembled WGS sequence"/>
</dbReference>
<gene>
    <name evidence="2" type="ORF">ACFPT7_23850</name>
</gene>
<dbReference type="EC" id="1.1.-.-" evidence="2"/>
<dbReference type="Gene3D" id="3.40.50.720">
    <property type="entry name" value="NAD(P)-binding Rossmann-like Domain"/>
    <property type="match status" value="1"/>
</dbReference>